<evidence type="ECO:0000313" key="3">
    <source>
        <dbReference type="Proteomes" id="UP000322214"/>
    </source>
</evidence>
<dbReference type="CDD" id="cd04301">
    <property type="entry name" value="NAT_SF"/>
    <property type="match status" value="1"/>
</dbReference>
<dbReference type="OrthoDB" id="9798006at2"/>
<evidence type="ECO:0000313" key="2">
    <source>
        <dbReference type="EMBL" id="QEG22654.1"/>
    </source>
</evidence>
<keyword evidence="2" id="KW-0012">Acyltransferase</keyword>
<accession>A0A5B9P8H2</accession>
<sequence length="163" mass="18903">MIRPVQASDAAAFADIYNHYIDETIVTFEYDRVDASVFEARIRNVTDGGFPWLSFVDPETDQVVGFAYAGKWRERVAYRFVVESAIYLRDGWGGQGIGKRLYLELFQQLRERKFRSVIAGISLPNEASIATHRSMGFRKVGVFEKVGFKFDRWIDVEFWQLEL</sequence>
<gene>
    <name evidence="2" type="primary">pat</name>
    <name evidence="2" type="ORF">MFFC18_25370</name>
</gene>
<reference evidence="2 3" key="1">
    <citation type="submission" date="2019-08" db="EMBL/GenBank/DDBJ databases">
        <title>Deep-cultivation of Planctomycetes and their phenomic and genomic characterization uncovers novel biology.</title>
        <authorList>
            <person name="Wiegand S."/>
            <person name="Jogler M."/>
            <person name="Boedeker C."/>
            <person name="Pinto D."/>
            <person name="Vollmers J."/>
            <person name="Rivas-Marin E."/>
            <person name="Kohn T."/>
            <person name="Peeters S.H."/>
            <person name="Heuer A."/>
            <person name="Rast P."/>
            <person name="Oberbeckmann S."/>
            <person name="Bunk B."/>
            <person name="Jeske O."/>
            <person name="Meyerdierks A."/>
            <person name="Storesund J.E."/>
            <person name="Kallscheuer N."/>
            <person name="Luecker S."/>
            <person name="Lage O.M."/>
            <person name="Pohl T."/>
            <person name="Merkel B.J."/>
            <person name="Hornburger P."/>
            <person name="Mueller R.-W."/>
            <person name="Bruemmer F."/>
            <person name="Labrenz M."/>
            <person name="Spormann A.M."/>
            <person name="Op den Camp H."/>
            <person name="Overmann J."/>
            <person name="Amann R."/>
            <person name="Jetten M.S.M."/>
            <person name="Mascher T."/>
            <person name="Medema M.H."/>
            <person name="Devos D.P."/>
            <person name="Kaster A.-K."/>
            <person name="Ovreas L."/>
            <person name="Rohde M."/>
            <person name="Galperin M.Y."/>
            <person name="Jogler C."/>
        </authorList>
    </citation>
    <scope>NUCLEOTIDE SEQUENCE [LARGE SCALE GENOMIC DNA]</scope>
    <source>
        <strain evidence="2 3">FC18</strain>
    </source>
</reference>
<dbReference type="EC" id="2.3.1.183" evidence="2"/>
<name>A0A5B9P8H2_9BACT</name>
<protein>
    <submittedName>
        <fullName evidence="2">Phosphinothricin N-acetyltransferase</fullName>
        <ecNumber evidence="2">2.3.1.183</ecNumber>
    </submittedName>
</protein>
<dbReference type="RefSeq" id="WP_075084588.1">
    <property type="nucleotide sequence ID" value="NZ_CP042912.1"/>
</dbReference>
<keyword evidence="3" id="KW-1185">Reference proteome</keyword>
<dbReference type="KEGG" id="mff:MFFC18_25370"/>
<dbReference type="EMBL" id="CP042912">
    <property type="protein sequence ID" value="QEG22654.1"/>
    <property type="molecule type" value="Genomic_DNA"/>
</dbReference>
<dbReference type="SUPFAM" id="SSF55729">
    <property type="entry name" value="Acyl-CoA N-acyltransferases (Nat)"/>
    <property type="match status" value="1"/>
</dbReference>
<proteinExistence type="predicted"/>
<dbReference type="GO" id="GO:0102971">
    <property type="term" value="F:phosphinothricin N-acetyltransferase activity"/>
    <property type="evidence" value="ECO:0007669"/>
    <property type="project" value="UniProtKB-EC"/>
</dbReference>
<dbReference type="InterPro" id="IPR000182">
    <property type="entry name" value="GNAT_dom"/>
</dbReference>
<dbReference type="PROSITE" id="PS51186">
    <property type="entry name" value="GNAT"/>
    <property type="match status" value="1"/>
</dbReference>
<dbReference type="AlphaFoldDB" id="A0A5B9P8H2"/>
<feature type="domain" description="N-acetyltransferase" evidence="1">
    <location>
        <begin position="1"/>
        <end position="157"/>
    </location>
</feature>
<dbReference type="Gene3D" id="3.40.630.30">
    <property type="match status" value="1"/>
</dbReference>
<dbReference type="PANTHER" id="PTHR43072">
    <property type="entry name" value="N-ACETYLTRANSFERASE"/>
    <property type="match status" value="1"/>
</dbReference>
<dbReference type="InterPro" id="IPR016181">
    <property type="entry name" value="Acyl_CoA_acyltransferase"/>
</dbReference>
<dbReference type="Pfam" id="PF13420">
    <property type="entry name" value="Acetyltransf_4"/>
    <property type="match status" value="1"/>
</dbReference>
<dbReference type="PANTHER" id="PTHR43072:SF8">
    <property type="entry name" value="ACYLTRANSFERASE FABY-RELATED"/>
    <property type="match status" value="1"/>
</dbReference>
<organism evidence="2 3">
    <name type="scientific">Mariniblastus fucicola</name>
    <dbReference type="NCBI Taxonomy" id="980251"/>
    <lineage>
        <taxon>Bacteria</taxon>
        <taxon>Pseudomonadati</taxon>
        <taxon>Planctomycetota</taxon>
        <taxon>Planctomycetia</taxon>
        <taxon>Pirellulales</taxon>
        <taxon>Pirellulaceae</taxon>
        <taxon>Mariniblastus</taxon>
    </lineage>
</organism>
<evidence type="ECO:0000259" key="1">
    <source>
        <dbReference type="PROSITE" id="PS51186"/>
    </source>
</evidence>
<keyword evidence="2" id="KW-0808">Transferase</keyword>
<dbReference type="Proteomes" id="UP000322214">
    <property type="component" value="Chromosome"/>
</dbReference>